<keyword evidence="2" id="KW-1003">Cell membrane</keyword>
<evidence type="ECO:0000256" key="1">
    <source>
        <dbReference type="ARBA" id="ARBA00004651"/>
    </source>
</evidence>
<organism evidence="7 8">
    <name type="scientific">Geochorda subterranea</name>
    <dbReference type="NCBI Taxonomy" id="3109564"/>
    <lineage>
        <taxon>Bacteria</taxon>
        <taxon>Bacillati</taxon>
        <taxon>Bacillota</taxon>
        <taxon>Limnochordia</taxon>
        <taxon>Limnochordales</taxon>
        <taxon>Geochordaceae</taxon>
        <taxon>Geochorda</taxon>
    </lineage>
</organism>
<evidence type="ECO:0000256" key="5">
    <source>
        <dbReference type="ARBA" id="ARBA00023136"/>
    </source>
</evidence>
<reference evidence="8" key="1">
    <citation type="submission" date="2023-12" db="EMBL/GenBank/DDBJ databases">
        <title>Novel isolates from deep terrestrial aquifers shed light on the physiology and ecology of the class Limnochordia.</title>
        <authorList>
            <person name="Karnachuk O.V."/>
            <person name="Lukina A.P."/>
            <person name="Avakyan M.R."/>
            <person name="Kadnikov V."/>
            <person name="Begmatov S."/>
            <person name="Beletsky A.V."/>
            <person name="Mardanov A.V."/>
            <person name="Ravin N.V."/>
        </authorList>
    </citation>
    <scope>NUCLEOTIDE SEQUENCE [LARGE SCALE GENOMIC DNA]</scope>
    <source>
        <strain evidence="8">LN</strain>
    </source>
</reference>
<evidence type="ECO:0000313" key="8">
    <source>
        <dbReference type="Proteomes" id="UP001333102"/>
    </source>
</evidence>
<keyword evidence="4 6" id="KW-1133">Transmembrane helix</keyword>
<accession>A0ABZ1BPW1</accession>
<name>A0ABZ1BPW1_9FIRM</name>
<protein>
    <submittedName>
        <fullName evidence="7">LptF/LptG family permease</fullName>
    </submittedName>
</protein>
<proteinExistence type="predicted"/>
<evidence type="ECO:0000256" key="4">
    <source>
        <dbReference type="ARBA" id="ARBA00022989"/>
    </source>
</evidence>
<keyword evidence="5 6" id="KW-0472">Membrane</keyword>
<gene>
    <name evidence="7" type="ORF">VLY81_01385</name>
</gene>
<sequence length="365" mass="40455">MPPSLRVRRLDRYVAAEFIGPFAATAAGFLVLLLTGPIFQLTDMLVVRRASVATTLWLLALKLPETLSIALPIASLFGTLLSAGRLVRDGEMTAMRTSGLSVLRIGTPIVALGAAISVGAYLLNEYVVPVANHRYETELRRAMQADPVPAISDNVFFRGSPEQWFYVRRVDRASRRLFDVIVYELRPGTFPVIYTAREGWYEGRTWHLSGVTMKQLDRDGFVQLESAMARYELTLPEPAEDYLGSQKRTEEMSRRELGEQIRRLRQAGVVARAMMVDYHFKLALPVSNLVLAVLGLPLSLYGRRGGRAFGMAASLGLALLYYVVFALSRSLGNSGVVDPLLAAWLPNVMCLAAAAWLYVRAEWAA</sequence>
<dbReference type="PANTHER" id="PTHR33529">
    <property type="entry name" value="SLR0882 PROTEIN-RELATED"/>
    <property type="match status" value="1"/>
</dbReference>
<dbReference type="InterPro" id="IPR005495">
    <property type="entry name" value="LptG/LptF_permease"/>
</dbReference>
<comment type="subcellular location">
    <subcellularLocation>
        <location evidence="1">Cell membrane</location>
        <topology evidence="1">Multi-pass membrane protein</topology>
    </subcellularLocation>
</comment>
<evidence type="ECO:0000256" key="6">
    <source>
        <dbReference type="SAM" id="Phobius"/>
    </source>
</evidence>
<dbReference type="PANTHER" id="PTHR33529:SF6">
    <property type="entry name" value="YJGP_YJGQ FAMILY PERMEASE"/>
    <property type="match status" value="1"/>
</dbReference>
<keyword evidence="8" id="KW-1185">Reference proteome</keyword>
<dbReference type="RefSeq" id="WP_324669238.1">
    <property type="nucleotide sequence ID" value="NZ_CP141614.1"/>
</dbReference>
<keyword evidence="3 6" id="KW-0812">Transmembrane</keyword>
<feature type="transmembrane region" description="Helical" evidence="6">
    <location>
        <begin position="308"/>
        <end position="328"/>
    </location>
</feature>
<feature type="transmembrane region" description="Helical" evidence="6">
    <location>
        <begin position="340"/>
        <end position="359"/>
    </location>
</feature>
<dbReference type="Proteomes" id="UP001333102">
    <property type="component" value="Chromosome"/>
</dbReference>
<feature type="transmembrane region" description="Helical" evidence="6">
    <location>
        <begin position="69"/>
        <end position="87"/>
    </location>
</feature>
<feature type="transmembrane region" description="Helical" evidence="6">
    <location>
        <begin position="282"/>
        <end position="301"/>
    </location>
</feature>
<feature type="transmembrane region" description="Helical" evidence="6">
    <location>
        <begin position="99"/>
        <end position="123"/>
    </location>
</feature>
<evidence type="ECO:0000313" key="7">
    <source>
        <dbReference type="EMBL" id="WRP14852.1"/>
    </source>
</evidence>
<dbReference type="EMBL" id="CP141614">
    <property type="protein sequence ID" value="WRP14852.1"/>
    <property type="molecule type" value="Genomic_DNA"/>
</dbReference>
<evidence type="ECO:0000256" key="2">
    <source>
        <dbReference type="ARBA" id="ARBA00022475"/>
    </source>
</evidence>
<dbReference type="Pfam" id="PF03739">
    <property type="entry name" value="LptF_LptG"/>
    <property type="match status" value="1"/>
</dbReference>
<feature type="transmembrane region" description="Helical" evidence="6">
    <location>
        <begin position="12"/>
        <end position="34"/>
    </location>
</feature>
<evidence type="ECO:0000256" key="3">
    <source>
        <dbReference type="ARBA" id="ARBA00022692"/>
    </source>
</evidence>